<dbReference type="AlphaFoldDB" id="A0A391NZH6"/>
<feature type="transmembrane region" description="Helical" evidence="1">
    <location>
        <begin position="50"/>
        <end position="70"/>
    </location>
</feature>
<evidence type="ECO:0000313" key="3">
    <source>
        <dbReference type="Proteomes" id="UP000265643"/>
    </source>
</evidence>
<dbReference type="Proteomes" id="UP000265643">
    <property type="component" value="Unassembled WGS sequence"/>
</dbReference>
<dbReference type="EMBL" id="BHGK01000001">
    <property type="protein sequence ID" value="GCA65970.1"/>
    <property type="molecule type" value="Genomic_DNA"/>
</dbReference>
<evidence type="ECO:0000313" key="2">
    <source>
        <dbReference type="EMBL" id="GCA65970.1"/>
    </source>
</evidence>
<dbReference type="NCBIfam" id="TIGR04086">
    <property type="entry name" value="TIGR04086_membr"/>
    <property type="match status" value="1"/>
</dbReference>
<gene>
    <name evidence="2" type="ORF">KGMB01110_04060</name>
</gene>
<keyword evidence="3" id="KW-1185">Reference proteome</keyword>
<protein>
    <recommendedName>
        <fullName evidence="4">TIGR04086 family membrane protein</fullName>
    </recommendedName>
</protein>
<organism evidence="2 3">
    <name type="scientific">Mediterraneibacter butyricigenes</name>
    <dbReference type="NCBI Taxonomy" id="2316025"/>
    <lineage>
        <taxon>Bacteria</taxon>
        <taxon>Bacillati</taxon>
        <taxon>Bacillota</taxon>
        <taxon>Clostridia</taxon>
        <taxon>Lachnospirales</taxon>
        <taxon>Lachnospiraceae</taxon>
        <taxon>Mediterraneibacter</taxon>
    </lineage>
</organism>
<proteinExistence type="predicted"/>
<accession>A0A391NZH6</accession>
<feature type="transmembrane region" description="Helical" evidence="1">
    <location>
        <begin position="20"/>
        <end position="44"/>
    </location>
</feature>
<keyword evidence="1" id="KW-0472">Membrane</keyword>
<feature type="transmembrane region" description="Helical" evidence="1">
    <location>
        <begin position="107"/>
        <end position="128"/>
    </location>
</feature>
<dbReference type="InterPro" id="IPR023804">
    <property type="entry name" value="DUF3792_TM"/>
</dbReference>
<sequence>MESMGKKEKRQGIDLASSVVKTLLVSYGITAGFLLLFSVLLYKFRISEEMVTGGIVGIYILSNFAGGFLLGKRMKTRKFLWGILSGFLYFLLMVLISFCVYHEKSGSLWNMAVTMILCTGSGMLGGMLS</sequence>
<feature type="transmembrane region" description="Helical" evidence="1">
    <location>
        <begin position="79"/>
        <end position="101"/>
    </location>
</feature>
<keyword evidence="1" id="KW-1133">Transmembrane helix</keyword>
<reference evidence="3" key="1">
    <citation type="submission" date="2018-09" db="EMBL/GenBank/DDBJ databases">
        <title>Draft Genome Sequence of Mediterraneibacter sp. KCTC 15684.</title>
        <authorList>
            <person name="Kim J.S."/>
            <person name="Han K.I."/>
            <person name="Suh M.K."/>
            <person name="Lee K.C."/>
            <person name="Eom M.K."/>
            <person name="Lee J.H."/>
            <person name="Park S.H."/>
            <person name="Kang S.W."/>
            <person name="Park J.E."/>
            <person name="Oh B.S."/>
            <person name="Yu S.Y."/>
            <person name="Choi S.H."/>
            <person name="Lee D.H."/>
            <person name="Yoon H."/>
            <person name="Kim B."/>
            <person name="Yang S.J."/>
            <person name="Lee J.S."/>
        </authorList>
    </citation>
    <scope>NUCLEOTIDE SEQUENCE [LARGE SCALE GENOMIC DNA]</scope>
    <source>
        <strain evidence="3">KCTC 15684</strain>
    </source>
</reference>
<evidence type="ECO:0000256" key="1">
    <source>
        <dbReference type="SAM" id="Phobius"/>
    </source>
</evidence>
<comment type="caution">
    <text evidence="2">The sequence shown here is derived from an EMBL/GenBank/DDBJ whole genome shotgun (WGS) entry which is preliminary data.</text>
</comment>
<dbReference type="Pfam" id="PF12670">
    <property type="entry name" value="DUF3792"/>
    <property type="match status" value="1"/>
</dbReference>
<name>A0A391NZH6_9FIRM</name>
<keyword evidence="1" id="KW-0812">Transmembrane</keyword>
<evidence type="ECO:0008006" key="4">
    <source>
        <dbReference type="Google" id="ProtNLM"/>
    </source>
</evidence>